<dbReference type="EMBL" id="JACASE010000003">
    <property type="protein sequence ID" value="KAF6483481.1"/>
    <property type="molecule type" value="Genomic_DNA"/>
</dbReference>
<organism evidence="3 4">
    <name type="scientific">Rousettus aegyptiacus</name>
    <name type="common">Egyptian fruit bat</name>
    <name type="synonym">Pteropus aegyptiacus</name>
    <dbReference type="NCBI Taxonomy" id="9407"/>
    <lineage>
        <taxon>Eukaryota</taxon>
        <taxon>Metazoa</taxon>
        <taxon>Chordata</taxon>
        <taxon>Craniata</taxon>
        <taxon>Vertebrata</taxon>
        <taxon>Euteleostomi</taxon>
        <taxon>Mammalia</taxon>
        <taxon>Eutheria</taxon>
        <taxon>Laurasiatheria</taxon>
        <taxon>Chiroptera</taxon>
        <taxon>Yinpterochiroptera</taxon>
        <taxon>Pteropodoidea</taxon>
        <taxon>Pteropodidae</taxon>
        <taxon>Rousettinae</taxon>
        <taxon>Rousettus</taxon>
    </lineage>
</organism>
<accession>A0A7J8IGQ3</accession>
<name>A0A7J8IGQ3_ROUAE</name>
<sequence length="294" mass="33432">MPCLPAGPPSPLLGPVRRRENSQIDIEYQTYLIALVEKIKSAVHCSHLWDIAGRFLAQRNTEDNLELQMEDCEERRTALEALMGKLEAEEELLKFHQTPSSVSFKSIQDKMKDMLNEEEKRLQLAYSNMTKSQKLLLTLQMGIDNLYLRLVGIPLPKAQVFGMRGGAAHSGSLGAEGRRAPPSGLQKDTVPSSSLDMHSKLAYCEGKLLYLADRVQHLFRTEEVNTKVRDALESSTLKERQNTRINFEDLEDDMIETFQFADVDHSYVPSRAEIKKQGQRLIEGKLKMTKKKKK</sequence>
<reference evidence="3 4" key="1">
    <citation type="journal article" date="2020" name="Nature">
        <title>Six reference-quality genomes reveal evolution of bat adaptations.</title>
        <authorList>
            <person name="Jebb D."/>
            <person name="Huang Z."/>
            <person name="Pippel M."/>
            <person name="Hughes G.M."/>
            <person name="Lavrichenko K."/>
            <person name="Devanna P."/>
            <person name="Winkler S."/>
            <person name="Jermiin L.S."/>
            <person name="Skirmuntt E.C."/>
            <person name="Katzourakis A."/>
            <person name="Burkitt-Gray L."/>
            <person name="Ray D.A."/>
            <person name="Sullivan K.A.M."/>
            <person name="Roscito J.G."/>
            <person name="Kirilenko B.M."/>
            <person name="Davalos L.M."/>
            <person name="Corthals A.P."/>
            <person name="Power M.L."/>
            <person name="Jones G."/>
            <person name="Ransome R.D."/>
            <person name="Dechmann D.K.N."/>
            <person name="Locatelli A.G."/>
            <person name="Puechmaille S.J."/>
            <person name="Fedrigo O."/>
            <person name="Jarvis E.D."/>
            <person name="Hiller M."/>
            <person name="Vernes S.C."/>
            <person name="Myers E.W."/>
            <person name="Teeling E.C."/>
        </authorList>
    </citation>
    <scope>NUCLEOTIDE SEQUENCE [LARGE SCALE GENOMIC DNA]</scope>
    <source>
        <strain evidence="3">MRouAeg1</strain>
        <tissue evidence="3">Muscle</tissue>
    </source>
</reference>
<evidence type="ECO:0000256" key="2">
    <source>
        <dbReference type="SAM" id="MobiDB-lite"/>
    </source>
</evidence>
<dbReference type="PANTHER" id="PTHR47115:SF1">
    <property type="entry name" value="COILED-COIL DOMAIN-CONTAINING PROTEIN 183"/>
    <property type="match status" value="1"/>
</dbReference>
<evidence type="ECO:0000313" key="4">
    <source>
        <dbReference type="Proteomes" id="UP000593571"/>
    </source>
</evidence>
<evidence type="ECO:0000256" key="1">
    <source>
        <dbReference type="SAM" id="Coils"/>
    </source>
</evidence>
<dbReference type="InterPro" id="IPR043247">
    <property type="entry name" value="CCDC183"/>
</dbReference>
<gene>
    <name evidence="3" type="ORF">HJG63_002245</name>
</gene>
<keyword evidence="1" id="KW-0175">Coiled coil</keyword>
<keyword evidence="4" id="KW-1185">Reference proteome</keyword>
<evidence type="ECO:0000313" key="3">
    <source>
        <dbReference type="EMBL" id="KAF6483481.1"/>
    </source>
</evidence>
<proteinExistence type="predicted"/>
<protein>
    <submittedName>
        <fullName evidence="3">Coiled-coil domain containing 183</fullName>
    </submittedName>
</protein>
<dbReference type="PANTHER" id="PTHR47115">
    <property type="entry name" value="COILED-COIL DOMAIN-CONTAINING PROTEIN 183"/>
    <property type="match status" value="1"/>
</dbReference>
<dbReference type="AlphaFoldDB" id="A0A7J8IGQ3"/>
<comment type="caution">
    <text evidence="3">The sequence shown here is derived from an EMBL/GenBank/DDBJ whole genome shotgun (WGS) entry which is preliminary data.</text>
</comment>
<feature type="coiled-coil region" evidence="1">
    <location>
        <begin position="62"/>
        <end position="89"/>
    </location>
</feature>
<dbReference type="Proteomes" id="UP000593571">
    <property type="component" value="Unassembled WGS sequence"/>
</dbReference>
<feature type="region of interest" description="Disordered" evidence="2">
    <location>
        <begin position="171"/>
        <end position="192"/>
    </location>
</feature>